<keyword evidence="6" id="KW-0443">Lipid metabolism</keyword>
<evidence type="ECO:0000256" key="7">
    <source>
        <dbReference type="ARBA" id="ARBA00023160"/>
    </source>
</evidence>
<evidence type="ECO:0000256" key="2">
    <source>
        <dbReference type="ARBA" id="ARBA00022516"/>
    </source>
</evidence>
<keyword evidence="11" id="KW-1185">Reference proteome</keyword>
<comment type="caution">
    <text evidence="10">The sequence shown here is derived from an EMBL/GenBank/DDBJ whole genome shotgun (WGS) entry which is preliminary data.</text>
</comment>
<evidence type="ECO:0000256" key="6">
    <source>
        <dbReference type="ARBA" id="ARBA00023098"/>
    </source>
</evidence>
<dbReference type="InterPro" id="IPR049427">
    <property type="entry name" value="Acyl-ACP_TE_C"/>
</dbReference>
<evidence type="ECO:0000313" key="11">
    <source>
        <dbReference type="Proteomes" id="UP000623681"/>
    </source>
</evidence>
<dbReference type="InterPro" id="IPR045023">
    <property type="entry name" value="FATA/B"/>
</dbReference>
<dbReference type="PANTHER" id="PTHR31727:SF6">
    <property type="entry name" value="OLEOYL-ACYL CARRIER PROTEIN THIOESTERASE 1, CHLOROPLASTIC"/>
    <property type="match status" value="1"/>
</dbReference>
<evidence type="ECO:0000256" key="5">
    <source>
        <dbReference type="ARBA" id="ARBA00022946"/>
    </source>
</evidence>
<dbReference type="InterPro" id="IPR002864">
    <property type="entry name" value="Acyl-ACP_thioesterase_NHD"/>
</dbReference>
<dbReference type="InterPro" id="IPR029069">
    <property type="entry name" value="HotDog_dom_sf"/>
</dbReference>
<protein>
    <submittedName>
        <fullName evidence="10">Acyl-[acyl-carrier-protein] thioesterase</fullName>
    </submittedName>
</protein>
<dbReference type="Proteomes" id="UP000623681">
    <property type="component" value="Unassembled WGS sequence"/>
</dbReference>
<dbReference type="CDD" id="cd00586">
    <property type="entry name" value="4HBT"/>
    <property type="match status" value="1"/>
</dbReference>
<organism evidence="10 11">
    <name type="scientific">Clostridium paridis</name>
    <dbReference type="NCBI Taxonomy" id="2803863"/>
    <lineage>
        <taxon>Bacteria</taxon>
        <taxon>Bacillati</taxon>
        <taxon>Bacillota</taxon>
        <taxon>Clostridia</taxon>
        <taxon>Eubacteriales</taxon>
        <taxon>Clostridiaceae</taxon>
        <taxon>Clostridium</taxon>
    </lineage>
</organism>
<evidence type="ECO:0000313" key="10">
    <source>
        <dbReference type="EMBL" id="MBL4930520.1"/>
    </source>
</evidence>
<feature type="domain" description="Acyl-ACP thioesterase-like C-terminal" evidence="9">
    <location>
        <begin position="150"/>
        <end position="248"/>
    </location>
</feature>
<keyword evidence="4" id="KW-0276">Fatty acid metabolism</keyword>
<dbReference type="Pfam" id="PF20791">
    <property type="entry name" value="Acyl-ACP_TE_C"/>
    <property type="match status" value="1"/>
</dbReference>
<keyword evidence="7" id="KW-0275">Fatty acid biosynthesis</keyword>
<keyword evidence="2" id="KW-0444">Lipid biosynthesis</keyword>
<gene>
    <name evidence="10" type="ORF">JK634_01680</name>
</gene>
<keyword evidence="3" id="KW-0378">Hydrolase</keyword>
<evidence type="ECO:0000256" key="3">
    <source>
        <dbReference type="ARBA" id="ARBA00022801"/>
    </source>
</evidence>
<dbReference type="AlphaFoldDB" id="A0A937FD01"/>
<feature type="domain" description="Acyl-ACP thioesterase N-terminal hotdog" evidence="8">
    <location>
        <begin position="2"/>
        <end position="131"/>
    </location>
</feature>
<dbReference type="GO" id="GO:0000036">
    <property type="term" value="F:acyl carrier activity"/>
    <property type="evidence" value="ECO:0007669"/>
    <property type="project" value="TreeGrafter"/>
</dbReference>
<dbReference type="PANTHER" id="PTHR31727">
    <property type="entry name" value="OLEOYL-ACYL CARRIER PROTEIN THIOESTERASE 1, CHLOROPLASTIC"/>
    <property type="match status" value="1"/>
</dbReference>
<dbReference type="SUPFAM" id="SSF54637">
    <property type="entry name" value="Thioesterase/thiol ester dehydrase-isomerase"/>
    <property type="match status" value="2"/>
</dbReference>
<evidence type="ECO:0000256" key="1">
    <source>
        <dbReference type="ARBA" id="ARBA00006500"/>
    </source>
</evidence>
<name>A0A937FD01_9CLOT</name>
<evidence type="ECO:0000256" key="4">
    <source>
        <dbReference type="ARBA" id="ARBA00022832"/>
    </source>
</evidence>
<evidence type="ECO:0000259" key="9">
    <source>
        <dbReference type="Pfam" id="PF20791"/>
    </source>
</evidence>
<proteinExistence type="inferred from homology"/>
<evidence type="ECO:0000259" key="8">
    <source>
        <dbReference type="Pfam" id="PF01643"/>
    </source>
</evidence>
<dbReference type="Gene3D" id="3.10.129.10">
    <property type="entry name" value="Hotdog Thioesterase"/>
    <property type="match status" value="1"/>
</dbReference>
<reference evidence="10" key="1">
    <citation type="submission" date="2021-01" db="EMBL/GenBank/DDBJ databases">
        <title>Genome public.</title>
        <authorList>
            <person name="Liu C."/>
            <person name="Sun Q."/>
        </authorList>
    </citation>
    <scope>NUCLEOTIDE SEQUENCE</scope>
    <source>
        <strain evidence="10">YIM B02565</strain>
    </source>
</reference>
<comment type="similarity">
    <text evidence="1">Belongs to the acyl-ACP thioesterase family.</text>
</comment>
<keyword evidence="5" id="KW-0809">Transit peptide</keyword>
<dbReference type="Pfam" id="PF01643">
    <property type="entry name" value="Acyl-ACP_TE"/>
    <property type="match status" value="1"/>
</dbReference>
<dbReference type="GO" id="GO:0016297">
    <property type="term" value="F:fatty acyl-[ACP] hydrolase activity"/>
    <property type="evidence" value="ECO:0007669"/>
    <property type="project" value="InterPro"/>
</dbReference>
<accession>A0A937FD01</accession>
<sequence length="249" mass="29444">MGKSFEYIYPINYYNLDVGLKCKITSIFDFLCDIGMQQSERLEVGVDKLLEKNLTWVFYKYNLKVYRYPGFGENIKIKTIPTGFKKFYAYREYFLYDEEDNLIAEGMSLFFLIDINRRRPSRIPKDLYEAYGCNGDIDEAIPMNEPDKLEEAQYAKEFYVRYSDIDSNKHVNNTRYVEWALEVVPQEIITNYSLEDINIVFIKEITYGHMVRTMCATEEQEGNKIKIVHLIKDDEGNDITSLTSIWKKI</sequence>
<dbReference type="RefSeq" id="WP_202765902.1">
    <property type="nucleotide sequence ID" value="NZ_JAESWA010000010.1"/>
</dbReference>
<dbReference type="EMBL" id="JAESWA010000010">
    <property type="protein sequence ID" value="MBL4930520.1"/>
    <property type="molecule type" value="Genomic_DNA"/>
</dbReference>